<proteinExistence type="inferred from homology"/>
<evidence type="ECO:0000256" key="2">
    <source>
        <dbReference type="ARBA" id="ARBA00009347"/>
    </source>
</evidence>
<dbReference type="InterPro" id="IPR006089">
    <property type="entry name" value="Acyl-CoA_DH_CS"/>
</dbReference>
<sequence>MHAEVRTDVNPDAIGIPEVPEYLALPPTGLGAPLTAGQQDLLDLVRSFADGHVRPTGTLLDRLEPAEVIAADSPLWPFLRTFGELGVTASTIMQLPPDELPVLLPALWEELGAADAGLAITIGAGMLPSLMMTAWGRRDLLEKYPESLLGCWAITEPDHGSDMLDADGAAFHAEGDYGQPNLVAVRKGDRIVLDGHKSAWVSNGCIAQVAILYTACDEGDGPRPGMVLLVPLDREGVSRGRPLDKLGQRSLNQGEIFFDGVELEPELVLAGPDQYQGAVYSILAEANASMGAVFTGVAREAYGLALAYAHTRRQGGVPIIRHQNVRARLFHMFRRVELARSLARQVFLHNLTHPVPALQGSIASKITSTRIAFEVADDALQIFGGNGLSREYPMEKLLRDARASLIEDGCNELLAIKGGSRLVDPSLL</sequence>
<accession>A0A846ZA13</accession>
<evidence type="ECO:0000313" key="9">
    <source>
        <dbReference type="Proteomes" id="UP000579250"/>
    </source>
</evidence>
<dbReference type="PANTHER" id="PTHR43884">
    <property type="entry name" value="ACYL-COA DEHYDROGENASE"/>
    <property type="match status" value="1"/>
</dbReference>
<feature type="domain" description="Acyl-CoA dehydrogenase/oxidase C-terminal" evidence="6">
    <location>
        <begin position="283"/>
        <end position="414"/>
    </location>
</feature>
<dbReference type="SUPFAM" id="SSF56645">
    <property type="entry name" value="Acyl-CoA dehydrogenase NM domain-like"/>
    <property type="match status" value="1"/>
</dbReference>
<dbReference type="CDD" id="cd00567">
    <property type="entry name" value="ACAD"/>
    <property type="match status" value="1"/>
</dbReference>
<dbReference type="PANTHER" id="PTHR43884:SF12">
    <property type="entry name" value="ISOVALERYL-COA DEHYDROGENASE, MITOCHONDRIAL-RELATED"/>
    <property type="match status" value="1"/>
</dbReference>
<gene>
    <name evidence="8" type="ORF">HGB48_26415</name>
</gene>
<evidence type="ECO:0000259" key="6">
    <source>
        <dbReference type="Pfam" id="PF00441"/>
    </source>
</evidence>
<dbReference type="GO" id="GO:0003995">
    <property type="term" value="F:acyl-CoA dehydrogenase activity"/>
    <property type="evidence" value="ECO:0007669"/>
    <property type="project" value="InterPro"/>
</dbReference>
<keyword evidence="5" id="KW-0560">Oxidoreductase</keyword>
<evidence type="ECO:0000256" key="3">
    <source>
        <dbReference type="ARBA" id="ARBA00022630"/>
    </source>
</evidence>
<dbReference type="InterPro" id="IPR037069">
    <property type="entry name" value="AcylCoA_DH/ox_N_sf"/>
</dbReference>
<dbReference type="EMBL" id="JAAXPI010000050">
    <property type="protein sequence ID" value="NKZ07243.1"/>
    <property type="molecule type" value="Genomic_DNA"/>
</dbReference>
<feature type="domain" description="Acyl-CoA oxidase/dehydrogenase middle" evidence="7">
    <location>
        <begin position="151"/>
        <end position="261"/>
    </location>
</feature>
<keyword evidence="3 5" id="KW-0285">Flavoprotein</keyword>
<evidence type="ECO:0000259" key="7">
    <source>
        <dbReference type="Pfam" id="PF02770"/>
    </source>
</evidence>
<dbReference type="Pfam" id="PF02770">
    <property type="entry name" value="Acyl-CoA_dh_M"/>
    <property type="match status" value="1"/>
</dbReference>
<dbReference type="InterPro" id="IPR009075">
    <property type="entry name" value="AcylCo_DH/oxidase_C"/>
</dbReference>
<dbReference type="AlphaFoldDB" id="A0A846ZA13"/>
<comment type="caution">
    <text evidence="8">The sequence shown here is derived from an EMBL/GenBank/DDBJ whole genome shotgun (WGS) entry which is preliminary data.</text>
</comment>
<dbReference type="InterPro" id="IPR006091">
    <property type="entry name" value="Acyl-CoA_Oxase/DH_mid-dom"/>
</dbReference>
<dbReference type="Gene3D" id="2.40.110.10">
    <property type="entry name" value="Butyryl-CoA Dehydrogenase, subunit A, domain 2"/>
    <property type="match status" value="1"/>
</dbReference>
<dbReference type="InterPro" id="IPR046373">
    <property type="entry name" value="Acyl-CoA_Oxase/DH_mid-dom_sf"/>
</dbReference>
<evidence type="ECO:0000256" key="5">
    <source>
        <dbReference type="RuleBase" id="RU362125"/>
    </source>
</evidence>
<dbReference type="Pfam" id="PF00441">
    <property type="entry name" value="Acyl-CoA_dh_1"/>
    <property type="match status" value="1"/>
</dbReference>
<keyword evidence="4 5" id="KW-0274">FAD</keyword>
<organism evidence="8 9">
    <name type="scientific">Actinomadura latina</name>
    <dbReference type="NCBI Taxonomy" id="163603"/>
    <lineage>
        <taxon>Bacteria</taxon>
        <taxon>Bacillati</taxon>
        <taxon>Actinomycetota</taxon>
        <taxon>Actinomycetes</taxon>
        <taxon>Streptosporangiales</taxon>
        <taxon>Thermomonosporaceae</taxon>
        <taxon>Actinomadura</taxon>
    </lineage>
</organism>
<keyword evidence="9" id="KW-1185">Reference proteome</keyword>
<evidence type="ECO:0000313" key="8">
    <source>
        <dbReference type="EMBL" id="NKZ07243.1"/>
    </source>
</evidence>
<dbReference type="GO" id="GO:0050660">
    <property type="term" value="F:flavin adenine dinucleotide binding"/>
    <property type="evidence" value="ECO:0007669"/>
    <property type="project" value="InterPro"/>
</dbReference>
<comment type="cofactor">
    <cofactor evidence="1 5">
        <name>FAD</name>
        <dbReference type="ChEBI" id="CHEBI:57692"/>
    </cofactor>
</comment>
<protein>
    <submittedName>
        <fullName evidence="8">Acyl-CoA dehydrogenase</fullName>
    </submittedName>
</protein>
<dbReference type="PROSITE" id="PS00073">
    <property type="entry name" value="ACYL_COA_DH_2"/>
    <property type="match status" value="1"/>
</dbReference>
<evidence type="ECO:0000256" key="4">
    <source>
        <dbReference type="ARBA" id="ARBA00022827"/>
    </source>
</evidence>
<dbReference type="Gene3D" id="1.20.140.10">
    <property type="entry name" value="Butyryl-CoA Dehydrogenase, subunit A, domain 3"/>
    <property type="match status" value="1"/>
</dbReference>
<dbReference type="Gene3D" id="1.10.540.10">
    <property type="entry name" value="Acyl-CoA dehydrogenase/oxidase, N-terminal domain"/>
    <property type="match status" value="1"/>
</dbReference>
<dbReference type="InterPro" id="IPR009100">
    <property type="entry name" value="AcylCoA_DH/oxidase_NM_dom_sf"/>
</dbReference>
<name>A0A846ZA13_9ACTN</name>
<dbReference type="InterPro" id="IPR036250">
    <property type="entry name" value="AcylCo_DH-like_C"/>
</dbReference>
<reference evidence="8 9" key="1">
    <citation type="submission" date="2020-04" db="EMBL/GenBank/DDBJ databases">
        <title>MicrobeNet Type strains.</title>
        <authorList>
            <person name="Nicholson A.C."/>
        </authorList>
    </citation>
    <scope>NUCLEOTIDE SEQUENCE [LARGE SCALE GENOMIC DNA]</scope>
    <source>
        <strain evidence="8 9">ATCC BAA-277</strain>
    </source>
</reference>
<evidence type="ECO:0000256" key="1">
    <source>
        <dbReference type="ARBA" id="ARBA00001974"/>
    </source>
</evidence>
<comment type="similarity">
    <text evidence="2 5">Belongs to the acyl-CoA dehydrogenase family.</text>
</comment>
<dbReference type="SUPFAM" id="SSF47203">
    <property type="entry name" value="Acyl-CoA dehydrogenase C-terminal domain-like"/>
    <property type="match status" value="1"/>
</dbReference>
<dbReference type="Proteomes" id="UP000579250">
    <property type="component" value="Unassembled WGS sequence"/>
</dbReference>